<keyword evidence="1" id="KW-0812">Transmembrane</keyword>
<keyword evidence="4" id="KW-1185">Reference proteome</keyword>
<gene>
    <name evidence="3" type="ORF">GCM10025770_04230</name>
</gene>
<evidence type="ECO:0000313" key="3">
    <source>
        <dbReference type="EMBL" id="GAA5158900.1"/>
    </source>
</evidence>
<dbReference type="NCBIfam" id="TIGR03647">
    <property type="entry name" value="Na_symport_sm"/>
    <property type="match status" value="1"/>
</dbReference>
<protein>
    <recommendedName>
        <fullName evidence="2">Sodium symporter small subunit domain-containing protein</fullName>
    </recommendedName>
</protein>
<dbReference type="EMBL" id="BAABLD010000002">
    <property type="protein sequence ID" value="GAA5158900.1"/>
    <property type="molecule type" value="Genomic_DNA"/>
</dbReference>
<dbReference type="Pfam" id="PF13937">
    <property type="entry name" value="DUF4212"/>
    <property type="match status" value="1"/>
</dbReference>
<evidence type="ECO:0000313" key="4">
    <source>
        <dbReference type="Proteomes" id="UP001500547"/>
    </source>
</evidence>
<feature type="transmembrane region" description="Helical" evidence="1">
    <location>
        <begin position="12"/>
        <end position="33"/>
    </location>
</feature>
<accession>A0ABP9Q9K8</accession>
<keyword evidence="1" id="KW-0472">Membrane</keyword>
<proteinExistence type="predicted"/>
<dbReference type="RefSeq" id="WP_345531176.1">
    <property type="nucleotide sequence ID" value="NZ_BAABLD010000002.1"/>
</dbReference>
<evidence type="ECO:0000259" key="2">
    <source>
        <dbReference type="Pfam" id="PF13937"/>
    </source>
</evidence>
<feature type="domain" description="Sodium symporter small subunit" evidence="2">
    <location>
        <begin position="2"/>
        <end position="73"/>
    </location>
</feature>
<reference evidence="4" key="1">
    <citation type="journal article" date="2019" name="Int. J. Syst. Evol. Microbiol.">
        <title>The Global Catalogue of Microorganisms (GCM) 10K type strain sequencing project: providing services to taxonomists for standard genome sequencing and annotation.</title>
        <authorList>
            <consortium name="The Broad Institute Genomics Platform"/>
            <consortium name="The Broad Institute Genome Sequencing Center for Infectious Disease"/>
            <person name="Wu L."/>
            <person name="Ma J."/>
        </authorList>
    </citation>
    <scope>NUCLEOTIDE SEQUENCE [LARGE SCALE GENOMIC DNA]</scope>
    <source>
        <strain evidence="4">JCM 18715</strain>
    </source>
</reference>
<evidence type="ECO:0000256" key="1">
    <source>
        <dbReference type="SAM" id="Phobius"/>
    </source>
</evidence>
<dbReference type="Proteomes" id="UP001500547">
    <property type="component" value="Unassembled WGS sequence"/>
</dbReference>
<sequence>MSAYWQRNRVITVLLLGLWATATLVVAIFAPVFNRHSFLGFPLGFYFAAQGVLVLYLVIVGLYAWYMNRFDRRLRQQQHGQQQPDEAASK</sequence>
<feature type="transmembrane region" description="Helical" evidence="1">
    <location>
        <begin position="45"/>
        <end position="66"/>
    </location>
</feature>
<comment type="caution">
    <text evidence="3">The sequence shown here is derived from an EMBL/GenBank/DDBJ whole genome shotgun (WGS) entry which is preliminary data.</text>
</comment>
<organism evidence="3 4">
    <name type="scientific">Viridibacterium curvum</name>
    <dbReference type="NCBI Taxonomy" id="1101404"/>
    <lineage>
        <taxon>Bacteria</taxon>
        <taxon>Pseudomonadati</taxon>
        <taxon>Pseudomonadota</taxon>
        <taxon>Betaproteobacteria</taxon>
        <taxon>Rhodocyclales</taxon>
        <taxon>Rhodocyclaceae</taxon>
        <taxon>Viridibacterium</taxon>
    </lineage>
</organism>
<keyword evidence="1" id="KW-1133">Transmembrane helix</keyword>
<dbReference type="InterPro" id="IPR019886">
    <property type="entry name" value="Na_symporter_ssu"/>
</dbReference>
<name>A0ABP9Q9K8_9RHOO</name>